<evidence type="ECO:0000256" key="1">
    <source>
        <dbReference type="PROSITE-ProRule" id="PRU00339"/>
    </source>
</evidence>
<dbReference type="InterPro" id="IPR019734">
    <property type="entry name" value="TPR_rpt"/>
</dbReference>
<reference evidence="3 4" key="1">
    <citation type="submission" date="2017-02" db="EMBL/GenBank/DDBJ databases">
        <authorList>
            <person name="Peterson S.W."/>
        </authorList>
    </citation>
    <scope>NUCLEOTIDE SEQUENCE [LARGE SCALE GENOMIC DNA]</scope>
    <source>
        <strain evidence="3 4">DSM 21749</strain>
    </source>
</reference>
<dbReference type="RefSeq" id="WP_078757355.1">
    <property type="nucleotide sequence ID" value="NZ_FUXP01000001.1"/>
</dbReference>
<keyword evidence="2" id="KW-0732">Signal</keyword>
<evidence type="ECO:0000313" key="4">
    <source>
        <dbReference type="Proteomes" id="UP000190061"/>
    </source>
</evidence>
<organism evidence="3 4">
    <name type="scientific">Lysobacter spongiicola DSM 21749</name>
    <dbReference type="NCBI Taxonomy" id="1122188"/>
    <lineage>
        <taxon>Bacteria</taxon>
        <taxon>Pseudomonadati</taxon>
        <taxon>Pseudomonadota</taxon>
        <taxon>Gammaproteobacteria</taxon>
        <taxon>Lysobacterales</taxon>
        <taxon>Lysobacteraceae</taxon>
        <taxon>Novilysobacter</taxon>
    </lineage>
</organism>
<accession>A0A1T4N9E1</accession>
<gene>
    <name evidence="3" type="ORF">SAMN02745674_00790</name>
</gene>
<keyword evidence="1" id="KW-0802">TPR repeat</keyword>
<feature type="signal peptide" evidence="2">
    <location>
        <begin position="1"/>
        <end position="32"/>
    </location>
</feature>
<dbReference type="PROSITE" id="PS50005">
    <property type="entry name" value="TPR"/>
    <property type="match status" value="1"/>
</dbReference>
<keyword evidence="4" id="KW-1185">Reference proteome</keyword>
<dbReference type="SMART" id="SM00028">
    <property type="entry name" value="TPR"/>
    <property type="match status" value="2"/>
</dbReference>
<sequence length="301" mass="32491">MNTNTTSRRPKGAFIALFAAAAWFALAGTAWAGEPAIDAVKKALRTPDTEAAVAAGERAIAALPKSAEAWHRAGQAYGRMAIEVNMLRKASWATKARDAWQRAANLDPDHLGAREGLVQFYSMAPGFMGGGKDKAAAEIASYAGRNPAGGHYLRAFTLEGSAAIRELRSAVRLDPRQPLYSRGLAVMLDRNERPDEALAALEAGLKHSPKDARLLYLLGRHAAMHDVRTGEGEAALDRIITGSAEATEEVSLGGAHWRRGQLREKRGEHAAATADFRRAVALAPDLDDARRDLDRLLARRK</sequence>
<dbReference type="InterPro" id="IPR011990">
    <property type="entry name" value="TPR-like_helical_dom_sf"/>
</dbReference>
<feature type="repeat" description="TPR" evidence="1">
    <location>
        <begin position="253"/>
        <end position="286"/>
    </location>
</feature>
<dbReference type="Proteomes" id="UP000190061">
    <property type="component" value="Unassembled WGS sequence"/>
</dbReference>
<dbReference type="SUPFAM" id="SSF48452">
    <property type="entry name" value="TPR-like"/>
    <property type="match status" value="2"/>
</dbReference>
<protein>
    <submittedName>
        <fullName evidence="3">Tetratricopeptide repeat-containing protein</fullName>
    </submittedName>
</protein>
<name>A0A1T4N9E1_9GAMM</name>
<dbReference type="OrthoDB" id="192575at2"/>
<dbReference type="STRING" id="1122188.SAMN02745674_00790"/>
<dbReference type="Gene3D" id="1.25.40.10">
    <property type="entry name" value="Tetratricopeptide repeat domain"/>
    <property type="match status" value="2"/>
</dbReference>
<evidence type="ECO:0000313" key="3">
    <source>
        <dbReference type="EMBL" id="SJZ75864.1"/>
    </source>
</evidence>
<feature type="chain" id="PRO_5013295542" evidence="2">
    <location>
        <begin position="33"/>
        <end position="301"/>
    </location>
</feature>
<dbReference type="EMBL" id="FUXP01000001">
    <property type="protein sequence ID" value="SJZ75864.1"/>
    <property type="molecule type" value="Genomic_DNA"/>
</dbReference>
<proteinExistence type="predicted"/>
<evidence type="ECO:0000256" key="2">
    <source>
        <dbReference type="SAM" id="SignalP"/>
    </source>
</evidence>
<dbReference type="AlphaFoldDB" id="A0A1T4N9E1"/>